<keyword evidence="3" id="KW-1185">Reference proteome</keyword>
<dbReference type="PANTHER" id="PTHR46328">
    <property type="entry name" value="FAR-RED IMPAIRED RESPONSIVE (FAR1) FAMILY PROTEIN-RELATED"/>
    <property type="match status" value="1"/>
</dbReference>
<gene>
    <name evidence="2" type="ORF">Sjap_018400</name>
</gene>
<evidence type="ECO:0000259" key="1">
    <source>
        <dbReference type="Pfam" id="PF03101"/>
    </source>
</evidence>
<name>A0AAP0I820_9MAGN</name>
<evidence type="ECO:0000313" key="3">
    <source>
        <dbReference type="Proteomes" id="UP001417504"/>
    </source>
</evidence>
<sequence length="227" mass="24948">MRDSTNSQIFAQTRVNFPAQLATTCHAPIRPARPRQRHLTAASAPPPHPALTVMEPIIDLNEPMEATIHLDSNHVDNFDYGLAEAIGSTEAVRSTEAVGLTEAMGSIEYSGQVVIDNVVEGSNTATAPAPAPEMDMIFDSPKHVKIFFNQYAKRIGFAIKVRSIEKKENGVVWKYVFTCAKQGHKKMKGLYKLGGLTSKCGCHSQVKAKLFPDGKWHLTLVVLSEYV</sequence>
<protein>
    <recommendedName>
        <fullName evidence="1">FAR1 domain-containing protein</fullName>
    </recommendedName>
</protein>
<dbReference type="PANTHER" id="PTHR46328:SF35">
    <property type="entry name" value="PROTEIN FAR1-RELATED SEQUENCE 5-LIKE"/>
    <property type="match status" value="1"/>
</dbReference>
<dbReference type="Pfam" id="PF03101">
    <property type="entry name" value="FAR1"/>
    <property type="match status" value="1"/>
</dbReference>
<comment type="caution">
    <text evidence="2">The sequence shown here is derived from an EMBL/GenBank/DDBJ whole genome shotgun (WGS) entry which is preliminary data.</text>
</comment>
<evidence type="ECO:0000313" key="2">
    <source>
        <dbReference type="EMBL" id="KAK9110340.1"/>
    </source>
</evidence>
<dbReference type="EMBL" id="JBBNAE010000007">
    <property type="protein sequence ID" value="KAK9110340.1"/>
    <property type="molecule type" value="Genomic_DNA"/>
</dbReference>
<organism evidence="2 3">
    <name type="scientific">Stephania japonica</name>
    <dbReference type="NCBI Taxonomy" id="461633"/>
    <lineage>
        <taxon>Eukaryota</taxon>
        <taxon>Viridiplantae</taxon>
        <taxon>Streptophyta</taxon>
        <taxon>Embryophyta</taxon>
        <taxon>Tracheophyta</taxon>
        <taxon>Spermatophyta</taxon>
        <taxon>Magnoliopsida</taxon>
        <taxon>Ranunculales</taxon>
        <taxon>Menispermaceae</taxon>
        <taxon>Menispermoideae</taxon>
        <taxon>Cissampelideae</taxon>
        <taxon>Stephania</taxon>
    </lineage>
</organism>
<feature type="domain" description="FAR1" evidence="1">
    <location>
        <begin position="147"/>
        <end position="222"/>
    </location>
</feature>
<dbReference type="Proteomes" id="UP001417504">
    <property type="component" value="Unassembled WGS sequence"/>
</dbReference>
<dbReference type="AlphaFoldDB" id="A0AAP0I820"/>
<dbReference type="InterPro" id="IPR004330">
    <property type="entry name" value="FAR1_DNA_bnd_dom"/>
</dbReference>
<proteinExistence type="predicted"/>
<reference evidence="2 3" key="1">
    <citation type="submission" date="2024-01" db="EMBL/GenBank/DDBJ databases">
        <title>Genome assemblies of Stephania.</title>
        <authorList>
            <person name="Yang L."/>
        </authorList>
    </citation>
    <scope>NUCLEOTIDE SEQUENCE [LARGE SCALE GENOMIC DNA]</scope>
    <source>
        <strain evidence="2">QJT</strain>
        <tissue evidence="2">Leaf</tissue>
    </source>
</reference>
<accession>A0AAP0I820</accession>